<accession>A0ABX0QIM5</accession>
<evidence type="ECO:0000256" key="3">
    <source>
        <dbReference type="ARBA" id="ARBA00023180"/>
    </source>
</evidence>
<evidence type="ECO:0000256" key="2">
    <source>
        <dbReference type="ARBA" id="ARBA00022679"/>
    </source>
</evidence>
<protein>
    <submittedName>
        <fullName evidence="5">Glycosyltransferase family 61 protein</fullName>
    </submittedName>
</protein>
<keyword evidence="1" id="KW-0328">Glycosyltransferase</keyword>
<evidence type="ECO:0000256" key="1">
    <source>
        <dbReference type="ARBA" id="ARBA00022676"/>
    </source>
</evidence>
<evidence type="ECO:0000313" key="6">
    <source>
        <dbReference type="Proteomes" id="UP000606008"/>
    </source>
</evidence>
<dbReference type="Pfam" id="PF04577">
    <property type="entry name" value="Glyco_transf_61"/>
    <property type="match status" value="1"/>
</dbReference>
<dbReference type="PANTHER" id="PTHR20961">
    <property type="entry name" value="GLYCOSYLTRANSFERASE"/>
    <property type="match status" value="1"/>
</dbReference>
<keyword evidence="2" id="KW-0808">Transferase</keyword>
<reference evidence="5" key="1">
    <citation type="submission" date="2024-05" db="EMBL/GenBank/DDBJ databases">
        <authorList>
            <person name="Jung D.-H."/>
        </authorList>
    </citation>
    <scope>NUCLEOTIDE SEQUENCE</scope>
    <source>
        <strain evidence="5">JA-25</strain>
    </source>
</reference>
<keyword evidence="3" id="KW-0325">Glycoprotein</keyword>
<dbReference type="RefSeq" id="WP_166691799.1">
    <property type="nucleotide sequence ID" value="NZ_WAEL01000003.1"/>
</dbReference>
<evidence type="ECO:0000259" key="4">
    <source>
        <dbReference type="Pfam" id="PF04577"/>
    </source>
</evidence>
<dbReference type="EMBL" id="WAEL01000003">
    <property type="protein sequence ID" value="NID10518.1"/>
    <property type="molecule type" value="Genomic_DNA"/>
</dbReference>
<organism evidence="5 6">
    <name type="scientific">Fibrivirga algicola</name>
    <dbReference type="NCBI Taxonomy" id="2950420"/>
    <lineage>
        <taxon>Bacteria</taxon>
        <taxon>Pseudomonadati</taxon>
        <taxon>Bacteroidota</taxon>
        <taxon>Cytophagia</taxon>
        <taxon>Cytophagales</taxon>
        <taxon>Spirosomataceae</taxon>
        <taxon>Fibrivirga</taxon>
    </lineage>
</organism>
<comment type="caution">
    <text evidence="5">The sequence shown here is derived from an EMBL/GenBank/DDBJ whole genome shotgun (WGS) entry which is preliminary data.</text>
</comment>
<sequence length="386" mass="44324">MPVLAVFPHRLKDRLKRLSPALLRWVGLKLLSKTQTEELLRPYQVSYVVKQSISLAGVTDIIDPQKVLFQPKVIETEPDFVWNYTNTNSRAELLRSGNLNISNKFLDTDFGNRALLTDLFNPDRRLTERYPVVIALWSHYWGGYYDFLLFVAAKLARIKTVMAPAQFAEAAVSYPLFHTSFETELLQLLDVSPDRLFDTRQYSVHFDRCILANNSSWFYPAADDVLALKGMVEARLQPIQAAPTKRLYISRSGRRRVINEEELVAMLLQYDFEIIEDKPRSVAEQIELYRSASFIVGPHGASFANVLWCKPGTQLLELFAPNYQPEYFRYLAQVLGIRYAAYCFGPIEDSHYTFVDSDIQVSVDEVEKGIVKLLAEQAREHVPDIN</sequence>
<dbReference type="Proteomes" id="UP000606008">
    <property type="component" value="Unassembled WGS sequence"/>
</dbReference>
<proteinExistence type="predicted"/>
<dbReference type="InterPro" id="IPR007657">
    <property type="entry name" value="Glycosyltransferase_61"/>
</dbReference>
<feature type="domain" description="Glycosyltransferase 61 catalytic" evidence="4">
    <location>
        <begin position="176"/>
        <end position="315"/>
    </location>
</feature>
<evidence type="ECO:0000313" key="5">
    <source>
        <dbReference type="EMBL" id="NID10518.1"/>
    </source>
</evidence>
<name>A0ABX0QIM5_9BACT</name>
<dbReference type="InterPro" id="IPR049625">
    <property type="entry name" value="Glyco_transf_61_cat"/>
</dbReference>
<keyword evidence="6" id="KW-1185">Reference proteome</keyword>
<gene>
    <name evidence="5" type="ORF">F7231_10080</name>
</gene>